<dbReference type="PROSITE" id="PS50089">
    <property type="entry name" value="ZF_RING_2"/>
    <property type="match status" value="1"/>
</dbReference>
<dbReference type="eggNOG" id="KOG1100">
    <property type="taxonomic scope" value="Eukaryota"/>
</dbReference>
<protein>
    <recommendedName>
        <fullName evidence="7">RING-type domain-containing protein</fullName>
    </recommendedName>
</protein>
<dbReference type="EMBL" id="KI392502">
    <property type="protein sequence ID" value="ERN15486.1"/>
    <property type="molecule type" value="Genomic_DNA"/>
</dbReference>
<gene>
    <name evidence="8" type="ORF">AMTR_s00048p00028800</name>
</gene>
<keyword evidence="5" id="KW-0175">Coiled coil</keyword>
<dbReference type="STRING" id="13333.U5CQN3"/>
<dbReference type="GO" id="GO:0004842">
    <property type="term" value="F:ubiquitin-protein transferase activity"/>
    <property type="evidence" value="ECO:0000318"/>
    <property type="project" value="GO_Central"/>
</dbReference>
<dbReference type="HOGENOM" id="CLU_038018_0_1_1"/>
<dbReference type="OMA" id="CNEINDG"/>
<dbReference type="OrthoDB" id="1711136at2759"/>
<evidence type="ECO:0000259" key="7">
    <source>
        <dbReference type="PROSITE" id="PS50089"/>
    </source>
</evidence>
<dbReference type="InterPro" id="IPR001841">
    <property type="entry name" value="Znf_RING"/>
</dbReference>
<proteinExistence type="predicted"/>
<dbReference type="GO" id="GO:0008270">
    <property type="term" value="F:zinc ion binding"/>
    <property type="evidence" value="ECO:0007669"/>
    <property type="project" value="UniProtKB-KW"/>
</dbReference>
<dbReference type="AlphaFoldDB" id="U5CQN3"/>
<keyword evidence="3" id="KW-0862">Zinc</keyword>
<dbReference type="Gene3D" id="3.30.40.10">
    <property type="entry name" value="Zinc/RING finger domain, C3HC4 (zinc finger)"/>
    <property type="match status" value="1"/>
</dbReference>
<evidence type="ECO:0000256" key="6">
    <source>
        <dbReference type="SAM" id="MobiDB-lite"/>
    </source>
</evidence>
<dbReference type="Pfam" id="PF13920">
    <property type="entry name" value="zf-C3HC4_3"/>
    <property type="match status" value="1"/>
</dbReference>
<organism evidence="8 9">
    <name type="scientific">Amborella trichopoda</name>
    <dbReference type="NCBI Taxonomy" id="13333"/>
    <lineage>
        <taxon>Eukaryota</taxon>
        <taxon>Viridiplantae</taxon>
        <taxon>Streptophyta</taxon>
        <taxon>Embryophyta</taxon>
        <taxon>Tracheophyta</taxon>
        <taxon>Spermatophyta</taxon>
        <taxon>Magnoliopsida</taxon>
        <taxon>Amborellales</taxon>
        <taxon>Amborellaceae</taxon>
        <taxon>Amborella</taxon>
    </lineage>
</organism>
<evidence type="ECO:0000256" key="2">
    <source>
        <dbReference type="ARBA" id="ARBA00022771"/>
    </source>
</evidence>
<sequence>MAVQAQYPSNVLLPDFRNRNGQDRKEMYGVVLGPDYALPGQSGGVLNQSPVFNNAGVGPPIMYQSSNQAQAGQQRKRARETPNCGLGQQQMPTVINLADLHQQPNSSVGVVSTGLRLAFKDEQQPTLSSSSLSSSLSSLVSEELSAQLKQQRDEIDQFLRAQGEELRRALAEKRRKHCVALLGAIEEGVARRVREKEAEMQEATRRHAELEEQATQLRIETERWQSKARAQEAVVATLQMRLHQAQALAQDHRGGGHVAFEGCGDSEVGDAESAFVDPRGGPSSGVGLCRGCGRGEARVVLLPCRHLCLCTGCGAAVVACPLCNVPRSHSLEVFMS</sequence>
<dbReference type="CDD" id="cd16649">
    <property type="entry name" value="mRING-HC-C3HC5_CGRF1-like"/>
    <property type="match status" value="1"/>
</dbReference>
<feature type="coiled-coil region" evidence="5">
    <location>
        <begin position="186"/>
        <end position="227"/>
    </location>
</feature>
<evidence type="ECO:0000256" key="1">
    <source>
        <dbReference type="ARBA" id="ARBA00022723"/>
    </source>
</evidence>
<keyword evidence="2 4" id="KW-0863">Zinc-finger</keyword>
<keyword evidence="9" id="KW-1185">Reference proteome</keyword>
<dbReference type="PIRSF" id="PIRSF036836">
    <property type="entry name" value="RNase_bind_SBP1"/>
    <property type="match status" value="1"/>
</dbReference>
<keyword evidence="1" id="KW-0479">Metal-binding</keyword>
<dbReference type="KEGG" id="atr:18443775"/>
<dbReference type="PANTHER" id="PTHR42647">
    <property type="entry name" value="SBP (S-RIBONUCLEASE BINDING PROTEIN) FAMILY PROTEIN"/>
    <property type="match status" value="1"/>
</dbReference>
<dbReference type="InterPro" id="IPR013083">
    <property type="entry name" value="Znf_RING/FYVE/PHD"/>
</dbReference>
<evidence type="ECO:0000313" key="9">
    <source>
        <dbReference type="Proteomes" id="UP000017836"/>
    </source>
</evidence>
<feature type="domain" description="RING-type" evidence="7">
    <location>
        <begin position="289"/>
        <end position="324"/>
    </location>
</feature>
<evidence type="ECO:0000256" key="5">
    <source>
        <dbReference type="SAM" id="Coils"/>
    </source>
</evidence>
<evidence type="ECO:0000313" key="8">
    <source>
        <dbReference type="EMBL" id="ERN15486.1"/>
    </source>
</evidence>
<dbReference type="PANTHER" id="PTHR42647:SF5">
    <property type="entry name" value="SBP (S-RIBONUCLEASE BINDING PROTEIN) FAMILY PROTEIN"/>
    <property type="match status" value="1"/>
</dbReference>
<accession>U5CQN3</accession>
<dbReference type="Proteomes" id="UP000017836">
    <property type="component" value="Unassembled WGS sequence"/>
</dbReference>
<evidence type="ECO:0000256" key="4">
    <source>
        <dbReference type="PROSITE-ProRule" id="PRU00175"/>
    </source>
</evidence>
<name>U5CQN3_AMBTC</name>
<evidence type="ECO:0000256" key="3">
    <source>
        <dbReference type="ARBA" id="ARBA00022833"/>
    </source>
</evidence>
<feature type="region of interest" description="Disordered" evidence="6">
    <location>
        <begin position="59"/>
        <end position="85"/>
    </location>
</feature>
<reference evidence="9" key="1">
    <citation type="journal article" date="2013" name="Science">
        <title>The Amborella genome and the evolution of flowering plants.</title>
        <authorList>
            <consortium name="Amborella Genome Project"/>
        </authorList>
    </citation>
    <scope>NUCLEOTIDE SEQUENCE [LARGE SCALE GENOMIC DNA]</scope>
</reference>
<dbReference type="Gramene" id="ERN15486">
    <property type="protein sequence ID" value="ERN15486"/>
    <property type="gene ID" value="AMTR_s00048p00028800"/>
</dbReference>